<dbReference type="SUPFAM" id="SSF55144">
    <property type="entry name" value="LigT-like"/>
    <property type="match status" value="1"/>
</dbReference>
<evidence type="ECO:0000313" key="1">
    <source>
        <dbReference type="EMBL" id="MCA2015357.1"/>
    </source>
</evidence>
<proteinExistence type="predicted"/>
<dbReference type="EMBL" id="JAIWIU010000025">
    <property type="protein sequence ID" value="MCA2015357.1"/>
    <property type="molecule type" value="Genomic_DNA"/>
</dbReference>
<reference evidence="2" key="1">
    <citation type="submission" date="2023-07" db="EMBL/GenBank/DDBJ databases">
        <title>Molecular identification of indigenous halophilic bacteria isolated from red sea cost, biodegradation of synthetic dyes and assessment of degraded metabolite toxicity.</title>
        <authorList>
            <person name="Chaieb K."/>
            <person name="Altayb H.N."/>
        </authorList>
    </citation>
    <scope>NUCLEOTIDE SEQUENCE [LARGE SCALE GENOMIC DNA]</scope>
    <source>
        <strain evidence="2">K20</strain>
    </source>
</reference>
<evidence type="ECO:0000313" key="2">
    <source>
        <dbReference type="Proteomes" id="UP001199044"/>
    </source>
</evidence>
<organism evidence="1 2">
    <name type="scientific">Vibrio tritonius</name>
    <dbReference type="NCBI Taxonomy" id="1435069"/>
    <lineage>
        <taxon>Bacteria</taxon>
        <taxon>Pseudomonadati</taxon>
        <taxon>Pseudomonadota</taxon>
        <taxon>Gammaproteobacteria</taxon>
        <taxon>Vibrionales</taxon>
        <taxon>Vibrionaceae</taxon>
        <taxon>Vibrio</taxon>
    </lineage>
</organism>
<accession>A0ABS7YJX2</accession>
<dbReference type="Gene3D" id="3.90.1140.10">
    <property type="entry name" value="Cyclic phosphodiesterase"/>
    <property type="match status" value="1"/>
</dbReference>
<name>A0ABS7YJX2_9VIBR</name>
<dbReference type="InterPro" id="IPR009097">
    <property type="entry name" value="Cyclic_Pdiesterase"/>
</dbReference>
<comment type="caution">
    <text evidence="1">The sequence shown here is derived from an EMBL/GenBank/DDBJ whole genome shotgun (WGS) entry which is preliminary data.</text>
</comment>
<sequence length="231" mass="26594">MQAIYDQMWNSFVCAMDEGNYVLDPWLNKLAEDDRRGITALAYLEPHNSSLTSNIGEFLRCVRALEPDQYYHPLRELHITVLSIISCVSGFTLNDIDSQAYVDIFLDVVKQHQQPIEIEFRGITASPSCLLLQGFTKDNTLDELRRNLRLAYQASGLRTSIDSRYKIVTAHSSCVRFCRPLRNPQSLLALCQQWRTTYFGSLNVSEIELVFNNWYQNLSITQVLAKQSIFK</sequence>
<gene>
    <name evidence="1" type="ORF">LDJ79_04485</name>
</gene>
<keyword evidence="2" id="KW-1185">Reference proteome</keyword>
<dbReference type="Proteomes" id="UP001199044">
    <property type="component" value="Unassembled WGS sequence"/>
</dbReference>
<protein>
    <submittedName>
        <fullName evidence="1">Uncharacterized protein</fullName>
    </submittedName>
</protein>
<dbReference type="RefSeq" id="WP_225249740.1">
    <property type="nucleotide sequence ID" value="NZ_JAIWIU010000025.1"/>
</dbReference>